<organism evidence="2 3">
    <name type="scientific">Kuraishia capsulata CBS 1993</name>
    <dbReference type="NCBI Taxonomy" id="1382522"/>
    <lineage>
        <taxon>Eukaryota</taxon>
        <taxon>Fungi</taxon>
        <taxon>Dikarya</taxon>
        <taxon>Ascomycota</taxon>
        <taxon>Saccharomycotina</taxon>
        <taxon>Pichiomycetes</taxon>
        <taxon>Pichiales</taxon>
        <taxon>Pichiaceae</taxon>
        <taxon>Kuraishia</taxon>
    </lineage>
</organism>
<feature type="region of interest" description="Disordered" evidence="1">
    <location>
        <begin position="1"/>
        <end position="36"/>
    </location>
</feature>
<keyword evidence="3" id="KW-1185">Reference proteome</keyword>
<evidence type="ECO:0000313" key="3">
    <source>
        <dbReference type="Proteomes" id="UP000019384"/>
    </source>
</evidence>
<reference evidence="2" key="2">
    <citation type="submission" date="2014-02" db="EMBL/GenBank/DDBJ databases">
        <title>Complete DNA sequence of /Kuraishia capsulata/ illustrates novel genomic features among budding yeasts (/Saccharomycotina/).</title>
        <authorList>
            <person name="Morales L."/>
            <person name="Noel B."/>
            <person name="Porcel B."/>
            <person name="Marcet-Houben M."/>
            <person name="Hullo M-F."/>
            <person name="Sacerdot C."/>
            <person name="Tekaia F."/>
            <person name="Leh-Louis V."/>
            <person name="Despons L."/>
            <person name="Khanna V."/>
            <person name="Aury J-M."/>
            <person name="Barbe V."/>
            <person name="Couloux A."/>
            <person name="Labadie K."/>
            <person name="Pelletier E."/>
            <person name="Souciet J-L."/>
            <person name="Boekhout T."/>
            <person name="Gabaldon T."/>
            <person name="Wincker P."/>
            <person name="Dujon B."/>
        </authorList>
    </citation>
    <scope>NUCLEOTIDE SEQUENCE</scope>
    <source>
        <strain evidence="2">CBS 1993</strain>
    </source>
</reference>
<name>W6MQJ5_9ASCO</name>
<sequence>MDFTMPGSFIFPSRKEQRADLSGEDKENKTPTKSDGFKFNTSLFDLKAPLYPSLDPKKSSESTGFSFNSGIFTKTYPTNVTKSVLEELNTRVKQVENTAIQNSPRAQRAHRRKSSRFSSAHQTKFKRMDSIASHYAASRKTPASFSANGTIETGHRAVIENVHQRNEMKNCDNSKRNNVSQLESAAKRRRTNMGATQEVTAAAPVKSVENEPQSRITRPAITSARKAQPLRTRLSSPSTSAPTRISRSTTMQAISTPGTKRPTLSNSVSSASLKLQTEPRLPRCSTSSRLSTLSQAKPRDGERTQARPFLTREASSASIRRPWR</sequence>
<dbReference type="OrthoDB" id="5204833at2759"/>
<dbReference type="HOGENOM" id="CLU_858062_0_0_1"/>
<feature type="region of interest" description="Disordered" evidence="1">
    <location>
        <begin position="170"/>
        <end position="324"/>
    </location>
</feature>
<feature type="compositionally biased region" description="Low complexity" evidence="1">
    <location>
        <begin position="282"/>
        <end position="294"/>
    </location>
</feature>
<dbReference type="STRING" id="1382522.W6MQJ5"/>
<proteinExistence type="predicted"/>
<accession>W6MQJ5</accession>
<evidence type="ECO:0000313" key="2">
    <source>
        <dbReference type="EMBL" id="CDK28603.1"/>
    </source>
</evidence>
<feature type="compositionally biased region" description="Polar residues" evidence="1">
    <location>
        <begin position="233"/>
        <end position="275"/>
    </location>
</feature>
<dbReference type="EMBL" id="HG793129">
    <property type="protein sequence ID" value="CDK28603.1"/>
    <property type="molecule type" value="Genomic_DNA"/>
</dbReference>
<dbReference type="AlphaFoldDB" id="W6MQJ5"/>
<evidence type="ECO:0000256" key="1">
    <source>
        <dbReference type="SAM" id="MobiDB-lite"/>
    </source>
</evidence>
<protein>
    <submittedName>
        <fullName evidence="2">Uncharacterized protein</fullName>
    </submittedName>
</protein>
<reference evidence="2" key="1">
    <citation type="submission" date="2013-12" db="EMBL/GenBank/DDBJ databases">
        <authorList>
            <person name="Genoscope - CEA"/>
        </authorList>
    </citation>
    <scope>NUCLEOTIDE SEQUENCE</scope>
    <source>
        <strain evidence="2">CBS 1993</strain>
    </source>
</reference>
<gene>
    <name evidence="2" type="ORF">KUCA_T00004587001</name>
</gene>
<dbReference type="GeneID" id="34521981"/>
<dbReference type="RefSeq" id="XP_022460593.1">
    <property type="nucleotide sequence ID" value="XM_022601336.1"/>
</dbReference>
<dbReference type="Proteomes" id="UP000019384">
    <property type="component" value="Unassembled WGS sequence"/>
</dbReference>
<feature type="compositionally biased region" description="Basic and acidic residues" evidence="1">
    <location>
        <begin position="13"/>
        <end position="36"/>
    </location>
</feature>
<feature type="region of interest" description="Disordered" evidence="1">
    <location>
        <begin position="101"/>
        <end position="124"/>
    </location>
</feature>